<comment type="caution">
    <text evidence="7">The sequence shown here is derived from an EMBL/GenBank/DDBJ whole genome shotgun (WGS) entry which is preliminary data.</text>
</comment>
<sequence>MSSIASYHSILLPLLVLLPLTTHVAGECTCEAEDLTHDPNNITIKYKIGAIIAILISSAIGVSLPIAGRNVPALTPGSNLFFLIKAFAAGVILSTGFIHILPDAFETLTSPCLKEDPWGKFPFTGLAAMVGALGTLTIEAFATGYYGRAHEGGIERVNADEEKEKDMQMHLHIHGHSHSHSHGHGGGSIVPGGLSDLDRIKYKVTSQK</sequence>
<dbReference type="GO" id="GO:0005886">
    <property type="term" value="C:plasma membrane"/>
    <property type="evidence" value="ECO:0007669"/>
    <property type="project" value="TreeGrafter"/>
</dbReference>
<keyword evidence="2 5" id="KW-0812">Transmembrane</keyword>
<keyword evidence="6" id="KW-0732">Signal</keyword>
<protein>
    <submittedName>
        <fullName evidence="7">Uncharacterized protein</fullName>
    </submittedName>
</protein>
<dbReference type="Proteomes" id="UP001153076">
    <property type="component" value="Unassembled WGS sequence"/>
</dbReference>
<evidence type="ECO:0000256" key="3">
    <source>
        <dbReference type="ARBA" id="ARBA00022989"/>
    </source>
</evidence>
<dbReference type="AlphaFoldDB" id="A0A9Q1QTU2"/>
<dbReference type="Pfam" id="PF02535">
    <property type="entry name" value="Zip"/>
    <property type="match status" value="1"/>
</dbReference>
<feature type="signal peptide" evidence="6">
    <location>
        <begin position="1"/>
        <end position="26"/>
    </location>
</feature>
<evidence type="ECO:0000256" key="4">
    <source>
        <dbReference type="ARBA" id="ARBA00023136"/>
    </source>
</evidence>
<dbReference type="GO" id="GO:0005385">
    <property type="term" value="F:zinc ion transmembrane transporter activity"/>
    <property type="evidence" value="ECO:0007669"/>
    <property type="project" value="TreeGrafter"/>
</dbReference>
<evidence type="ECO:0000256" key="6">
    <source>
        <dbReference type="SAM" id="SignalP"/>
    </source>
</evidence>
<proteinExistence type="predicted"/>
<dbReference type="InterPro" id="IPR003689">
    <property type="entry name" value="ZIP"/>
</dbReference>
<dbReference type="PANTHER" id="PTHR11040:SF35">
    <property type="entry name" value="ZINC TRANSPORTER 5"/>
    <property type="match status" value="1"/>
</dbReference>
<evidence type="ECO:0000313" key="8">
    <source>
        <dbReference type="Proteomes" id="UP001153076"/>
    </source>
</evidence>
<keyword evidence="8" id="KW-1185">Reference proteome</keyword>
<gene>
    <name evidence="7" type="ORF">Cgig2_016651</name>
</gene>
<accession>A0A9Q1QTU2</accession>
<dbReference type="PANTHER" id="PTHR11040">
    <property type="entry name" value="ZINC/IRON TRANSPORTER"/>
    <property type="match status" value="1"/>
</dbReference>
<evidence type="ECO:0000313" key="7">
    <source>
        <dbReference type="EMBL" id="KAJ8452070.1"/>
    </source>
</evidence>
<feature type="transmembrane region" description="Helical" evidence="5">
    <location>
        <begin position="121"/>
        <end position="146"/>
    </location>
</feature>
<dbReference type="OrthoDB" id="448280at2759"/>
<organism evidence="7 8">
    <name type="scientific">Carnegiea gigantea</name>
    <dbReference type="NCBI Taxonomy" id="171969"/>
    <lineage>
        <taxon>Eukaryota</taxon>
        <taxon>Viridiplantae</taxon>
        <taxon>Streptophyta</taxon>
        <taxon>Embryophyta</taxon>
        <taxon>Tracheophyta</taxon>
        <taxon>Spermatophyta</taxon>
        <taxon>Magnoliopsida</taxon>
        <taxon>eudicotyledons</taxon>
        <taxon>Gunneridae</taxon>
        <taxon>Pentapetalae</taxon>
        <taxon>Caryophyllales</taxon>
        <taxon>Cactineae</taxon>
        <taxon>Cactaceae</taxon>
        <taxon>Cactoideae</taxon>
        <taxon>Echinocereeae</taxon>
        <taxon>Carnegiea</taxon>
    </lineage>
</organism>
<evidence type="ECO:0000256" key="5">
    <source>
        <dbReference type="SAM" id="Phobius"/>
    </source>
</evidence>
<keyword evidence="3 5" id="KW-1133">Transmembrane helix</keyword>
<name>A0A9Q1QTU2_9CARY</name>
<evidence type="ECO:0000256" key="2">
    <source>
        <dbReference type="ARBA" id="ARBA00022692"/>
    </source>
</evidence>
<dbReference type="EMBL" id="JAKOGI010000006">
    <property type="protein sequence ID" value="KAJ8452070.1"/>
    <property type="molecule type" value="Genomic_DNA"/>
</dbReference>
<reference evidence="7" key="1">
    <citation type="submission" date="2022-04" db="EMBL/GenBank/DDBJ databases">
        <title>Carnegiea gigantea Genome sequencing and assembly v2.</title>
        <authorList>
            <person name="Copetti D."/>
            <person name="Sanderson M.J."/>
            <person name="Burquez A."/>
            <person name="Wojciechowski M.F."/>
        </authorList>
    </citation>
    <scope>NUCLEOTIDE SEQUENCE</scope>
    <source>
        <strain evidence="7">SGP5-SGP5p</strain>
        <tissue evidence="7">Aerial part</tissue>
    </source>
</reference>
<feature type="transmembrane region" description="Helical" evidence="5">
    <location>
        <begin position="50"/>
        <end position="68"/>
    </location>
</feature>
<evidence type="ECO:0000256" key="1">
    <source>
        <dbReference type="ARBA" id="ARBA00004141"/>
    </source>
</evidence>
<feature type="transmembrane region" description="Helical" evidence="5">
    <location>
        <begin position="80"/>
        <end position="101"/>
    </location>
</feature>
<feature type="chain" id="PRO_5040265624" evidence="6">
    <location>
        <begin position="27"/>
        <end position="208"/>
    </location>
</feature>
<keyword evidence="4 5" id="KW-0472">Membrane</keyword>
<comment type="subcellular location">
    <subcellularLocation>
        <location evidence="1">Membrane</location>
        <topology evidence="1">Multi-pass membrane protein</topology>
    </subcellularLocation>
</comment>